<proteinExistence type="predicted"/>
<sequence length="90" mass="10377">MPVLELAPSKDWQTHRERSPRWSRFVTLWGPKLEQAVSRWTHPEEQRPTLEQFVKNCCLREEPTFKKVMEVSPAGPHAGAGQGPLSLSIW</sequence>
<dbReference type="Proteomes" id="UP000269221">
    <property type="component" value="Unassembled WGS sequence"/>
</dbReference>
<evidence type="ECO:0000313" key="2">
    <source>
        <dbReference type="Proteomes" id="UP000269221"/>
    </source>
</evidence>
<keyword evidence="2" id="KW-1185">Reference proteome</keyword>
<comment type="caution">
    <text evidence="1">The sequence shown here is derived from an EMBL/GenBank/DDBJ whole genome shotgun (WGS) entry which is preliminary data.</text>
</comment>
<protein>
    <submittedName>
        <fullName evidence="1">Uncharacterized protein</fullName>
    </submittedName>
</protein>
<evidence type="ECO:0000313" key="1">
    <source>
        <dbReference type="EMBL" id="RMC07691.1"/>
    </source>
</evidence>
<reference evidence="1 2" key="1">
    <citation type="submission" date="2018-07" db="EMBL/GenBank/DDBJ databases">
        <title>A high quality draft genome assembly of the barn swallow (H. rustica rustica).</title>
        <authorList>
            <person name="Formenti G."/>
            <person name="Chiara M."/>
            <person name="Poveda L."/>
            <person name="Francoijs K.-J."/>
            <person name="Bonisoli-Alquati A."/>
            <person name="Canova L."/>
            <person name="Gianfranceschi L."/>
            <person name="Horner D.S."/>
            <person name="Saino N."/>
        </authorList>
    </citation>
    <scope>NUCLEOTIDE SEQUENCE [LARGE SCALE GENOMIC DNA]</scope>
    <source>
        <strain evidence="1">Chelidonia</strain>
        <tissue evidence="1">Blood</tissue>
    </source>
</reference>
<gene>
    <name evidence="1" type="ORF">DUI87_17168</name>
</gene>
<accession>A0A3M0K5B7</accession>
<dbReference type="AlphaFoldDB" id="A0A3M0K5B7"/>
<organism evidence="1 2">
    <name type="scientific">Hirundo rustica rustica</name>
    <dbReference type="NCBI Taxonomy" id="333673"/>
    <lineage>
        <taxon>Eukaryota</taxon>
        <taxon>Metazoa</taxon>
        <taxon>Chordata</taxon>
        <taxon>Craniata</taxon>
        <taxon>Vertebrata</taxon>
        <taxon>Euteleostomi</taxon>
        <taxon>Archelosauria</taxon>
        <taxon>Archosauria</taxon>
        <taxon>Dinosauria</taxon>
        <taxon>Saurischia</taxon>
        <taxon>Theropoda</taxon>
        <taxon>Coelurosauria</taxon>
        <taxon>Aves</taxon>
        <taxon>Neognathae</taxon>
        <taxon>Neoaves</taxon>
        <taxon>Telluraves</taxon>
        <taxon>Australaves</taxon>
        <taxon>Passeriformes</taxon>
        <taxon>Sylvioidea</taxon>
        <taxon>Hirundinidae</taxon>
        <taxon>Hirundo</taxon>
    </lineage>
</organism>
<name>A0A3M0K5B7_HIRRU</name>
<dbReference type="EMBL" id="QRBI01000120">
    <property type="protein sequence ID" value="RMC07691.1"/>
    <property type="molecule type" value="Genomic_DNA"/>
</dbReference>